<gene>
    <name evidence="6" type="ORF">FG383_01255</name>
</gene>
<dbReference type="PANTHER" id="PTHR10434:SF40">
    <property type="entry name" value="1-ACYL-SN-GLYCEROL-3-PHOSPHATE ACYLTRANSFERASE"/>
    <property type="match status" value="1"/>
</dbReference>
<dbReference type="InterPro" id="IPR002123">
    <property type="entry name" value="Plipid/glycerol_acylTrfase"/>
</dbReference>
<evidence type="ECO:0000313" key="7">
    <source>
        <dbReference type="Proteomes" id="UP000318937"/>
    </source>
</evidence>
<dbReference type="OrthoDB" id="9803035at2"/>
<name>A0A544TM24_9BACI</name>
<keyword evidence="7" id="KW-1185">Reference proteome</keyword>
<dbReference type="RefSeq" id="WP_142605031.1">
    <property type="nucleotide sequence ID" value="NZ_VDGG01000002.1"/>
</dbReference>
<comment type="catalytic activity">
    <reaction evidence="4">
        <text>a 1-acyl-sn-glycero-3-phosphate + an acyl-CoA = a 1,2-diacyl-sn-glycero-3-phosphate + CoA</text>
        <dbReference type="Rhea" id="RHEA:19709"/>
        <dbReference type="ChEBI" id="CHEBI:57287"/>
        <dbReference type="ChEBI" id="CHEBI:57970"/>
        <dbReference type="ChEBI" id="CHEBI:58342"/>
        <dbReference type="ChEBI" id="CHEBI:58608"/>
        <dbReference type="EC" id="2.3.1.51"/>
    </reaction>
</comment>
<keyword evidence="4" id="KW-0594">Phospholipid biosynthesis</keyword>
<keyword evidence="2 4" id="KW-0808">Transferase</keyword>
<dbReference type="CDD" id="cd07989">
    <property type="entry name" value="LPLAT_AGPAT-like"/>
    <property type="match status" value="1"/>
</dbReference>
<evidence type="ECO:0000313" key="6">
    <source>
        <dbReference type="EMBL" id="TQR18507.1"/>
    </source>
</evidence>
<dbReference type="SUPFAM" id="SSF69593">
    <property type="entry name" value="Glycerol-3-phosphate (1)-acyltransferase"/>
    <property type="match status" value="1"/>
</dbReference>
<comment type="caution">
    <text evidence="6">The sequence shown here is derived from an EMBL/GenBank/DDBJ whole genome shotgun (WGS) entry which is preliminary data.</text>
</comment>
<sequence>MYNFTLSVAKLVVRLFGKVEMKNEHLLPKDEGYIVTCTHRGWLEIVILGMCVPKPIHFMAKKELFENKVIGRFLRSINAFPVDRENPSPSSIKQPVKLLKTGEVVGIFPSGTRTSEEAPLKRGAVTIGNLSKAPIVPALYVGPRNLKELRKMKKATIIFGEPIYIKTTSKDELASYTELLNEKTNLLEKQISHS</sequence>
<evidence type="ECO:0000256" key="3">
    <source>
        <dbReference type="ARBA" id="ARBA00023315"/>
    </source>
</evidence>
<dbReference type="Proteomes" id="UP000318937">
    <property type="component" value="Unassembled WGS sequence"/>
</dbReference>
<accession>A0A544TM24</accession>
<comment type="domain">
    <text evidence="4">The HXXXXD motif is essential for acyltransferase activity and may constitute the binding site for the phosphate moiety of the glycerol-3-phosphate.</text>
</comment>
<evidence type="ECO:0000256" key="1">
    <source>
        <dbReference type="ARBA" id="ARBA00008655"/>
    </source>
</evidence>
<feature type="domain" description="Phospholipid/glycerol acyltransferase" evidence="5">
    <location>
        <begin position="33"/>
        <end position="143"/>
    </location>
</feature>
<dbReference type="PANTHER" id="PTHR10434">
    <property type="entry name" value="1-ACYL-SN-GLYCEROL-3-PHOSPHATE ACYLTRANSFERASE"/>
    <property type="match status" value="1"/>
</dbReference>
<dbReference type="SMART" id="SM00563">
    <property type="entry name" value="PlsC"/>
    <property type="match status" value="1"/>
</dbReference>
<dbReference type="GO" id="GO:0003841">
    <property type="term" value="F:1-acylglycerol-3-phosphate O-acyltransferase activity"/>
    <property type="evidence" value="ECO:0007669"/>
    <property type="project" value="UniProtKB-UniRule"/>
</dbReference>
<organism evidence="6 7">
    <name type="scientific">Psychrobacillus soli</name>
    <dbReference type="NCBI Taxonomy" id="1543965"/>
    <lineage>
        <taxon>Bacteria</taxon>
        <taxon>Bacillati</taxon>
        <taxon>Bacillota</taxon>
        <taxon>Bacilli</taxon>
        <taxon>Bacillales</taxon>
        <taxon>Bacillaceae</taxon>
        <taxon>Psychrobacillus</taxon>
    </lineage>
</organism>
<dbReference type="EC" id="2.3.1.51" evidence="4"/>
<keyword evidence="4" id="KW-0444">Lipid biosynthesis</keyword>
<dbReference type="InterPro" id="IPR004552">
    <property type="entry name" value="AGP_acyltrans"/>
</dbReference>
<evidence type="ECO:0000256" key="2">
    <source>
        <dbReference type="ARBA" id="ARBA00022679"/>
    </source>
</evidence>
<dbReference type="GO" id="GO:0016020">
    <property type="term" value="C:membrane"/>
    <property type="evidence" value="ECO:0007669"/>
    <property type="project" value="InterPro"/>
</dbReference>
<evidence type="ECO:0000256" key="4">
    <source>
        <dbReference type="RuleBase" id="RU361267"/>
    </source>
</evidence>
<dbReference type="EMBL" id="VDGG01000002">
    <property type="protein sequence ID" value="TQR18507.1"/>
    <property type="molecule type" value="Genomic_DNA"/>
</dbReference>
<dbReference type="Pfam" id="PF01553">
    <property type="entry name" value="Acyltransferase"/>
    <property type="match status" value="1"/>
</dbReference>
<evidence type="ECO:0000259" key="5">
    <source>
        <dbReference type="SMART" id="SM00563"/>
    </source>
</evidence>
<protein>
    <recommendedName>
        <fullName evidence="4">1-acyl-sn-glycerol-3-phosphate acyltransferase</fullName>
        <ecNumber evidence="4">2.3.1.51</ecNumber>
    </recommendedName>
</protein>
<reference evidence="6 7" key="1">
    <citation type="submission" date="2019-05" db="EMBL/GenBank/DDBJ databases">
        <title>Psychrobacillus vulpis sp. nov., a new species isolated from feces of a red fox that inhabits in The Tablas de Daimiel Natural Park, Albacete, Spain.</title>
        <authorList>
            <person name="Rodriguez M."/>
            <person name="Reina J.C."/>
            <person name="Bejar V."/>
            <person name="Llamas I."/>
        </authorList>
    </citation>
    <scope>NUCLEOTIDE SEQUENCE [LARGE SCALE GENOMIC DNA]</scope>
    <source>
        <strain evidence="6 7">NHI-2</strain>
    </source>
</reference>
<dbReference type="GO" id="GO:0006654">
    <property type="term" value="P:phosphatidic acid biosynthetic process"/>
    <property type="evidence" value="ECO:0007669"/>
    <property type="project" value="TreeGrafter"/>
</dbReference>
<dbReference type="AlphaFoldDB" id="A0A544TM24"/>
<keyword evidence="3 4" id="KW-0012">Acyltransferase</keyword>
<dbReference type="NCBIfam" id="TIGR00530">
    <property type="entry name" value="AGP_acyltrn"/>
    <property type="match status" value="1"/>
</dbReference>
<comment type="similarity">
    <text evidence="1 4">Belongs to the 1-acyl-sn-glycerol-3-phosphate acyltransferase family.</text>
</comment>
<keyword evidence="4" id="KW-0443">Lipid metabolism</keyword>
<keyword evidence="4" id="KW-1208">Phospholipid metabolism</keyword>
<proteinExistence type="inferred from homology"/>